<feature type="compositionally biased region" description="Basic residues" evidence="1">
    <location>
        <begin position="155"/>
        <end position="167"/>
    </location>
</feature>
<protein>
    <recommendedName>
        <fullName evidence="5">Periplasmic heavy metal sensor</fullName>
    </recommendedName>
</protein>
<dbReference type="RefSeq" id="WP_237377878.1">
    <property type="nucleotide sequence ID" value="NZ_CP071793.1"/>
</dbReference>
<feature type="chain" id="PRO_5035149830" description="Periplasmic heavy metal sensor" evidence="2">
    <location>
        <begin position="29"/>
        <end position="167"/>
    </location>
</feature>
<proteinExistence type="predicted"/>
<dbReference type="EMBL" id="CP071793">
    <property type="protein sequence ID" value="QTD48220.1"/>
    <property type="molecule type" value="Genomic_DNA"/>
</dbReference>
<feature type="signal peptide" evidence="2">
    <location>
        <begin position="1"/>
        <end position="28"/>
    </location>
</feature>
<evidence type="ECO:0000256" key="2">
    <source>
        <dbReference type="SAM" id="SignalP"/>
    </source>
</evidence>
<reference evidence="3" key="1">
    <citation type="submission" date="2021-03" db="EMBL/GenBank/DDBJ databases">
        <title>Acanthopleuribacteraceae sp. M133.</title>
        <authorList>
            <person name="Wang G."/>
        </authorList>
    </citation>
    <scope>NUCLEOTIDE SEQUENCE</scope>
    <source>
        <strain evidence="3">M133</strain>
    </source>
</reference>
<sequence>MLQLVRIVKTVGLAILVSLTFAGAAASAQDNPRVNEIRETLRFIRLAESRKSLDLSDEKLLEVNEILDEFEARQIELRQKQRKLNMRVNIGEGDPNELLDQYMAVKQDLHDNELDMYRKIREKLTPDESLQFFKFYVKFQKKVQRQARELQQGPRRQRPGGRQRFRN</sequence>
<name>A0A8A4TFA1_SULCO</name>
<evidence type="ECO:0000313" key="4">
    <source>
        <dbReference type="Proteomes" id="UP000663929"/>
    </source>
</evidence>
<dbReference type="AlphaFoldDB" id="A0A8A4TFA1"/>
<evidence type="ECO:0008006" key="5">
    <source>
        <dbReference type="Google" id="ProtNLM"/>
    </source>
</evidence>
<dbReference type="KEGG" id="scor:J3U87_21760"/>
<keyword evidence="2" id="KW-0732">Signal</keyword>
<accession>A0A8A4TFA1</accession>
<organism evidence="3 4">
    <name type="scientific">Sulfidibacter corallicola</name>
    <dbReference type="NCBI Taxonomy" id="2818388"/>
    <lineage>
        <taxon>Bacteria</taxon>
        <taxon>Pseudomonadati</taxon>
        <taxon>Acidobacteriota</taxon>
        <taxon>Holophagae</taxon>
        <taxon>Acanthopleuribacterales</taxon>
        <taxon>Acanthopleuribacteraceae</taxon>
        <taxon>Sulfidibacter</taxon>
    </lineage>
</organism>
<dbReference type="Proteomes" id="UP000663929">
    <property type="component" value="Chromosome"/>
</dbReference>
<evidence type="ECO:0000256" key="1">
    <source>
        <dbReference type="SAM" id="MobiDB-lite"/>
    </source>
</evidence>
<keyword evidence="4" id="KW-1185">Reference proteome</keyword>
<evidence type="ECO:0000313" key="3">
    <source>
        <dbReference type="EMBL" id="QTD48220.1"/>
    </source>
</evidence>
<feature type="region of interest" description="Disordered" evidence="1">
    <location>
        <begin position="147"/>
        <end position="167"/>
    </location>
</feature>
<gene>
    <name evidence="3" type="ORF">J3U87_21760</name>
</gene>